<feature type="signal peptide" evidence="5">
    <location>
        <begin position="1"/>
        <end position="40"/>
    </location>
</feature>
<dbReference type="PROSITE" id="PS51257">
    <property type="entry name" value="PROKAR_LIPOPROTEIN"/>
    <property type="match status" value="1"/>
</dbReference>
<dbReference type="GO" id="GO:1901678">
    <property type="term" value="P:iron coordination entity transport"/>
    <property type="evidence" value="ECO:0007669"/>
    <property type="project" value="UniProtKB-ARBA"/>
</dbReference>
<protein>
    <submittedName>
        <fullName evidence="7">ABC transporter substrate-binding lipoprotein YhfQ</fullName>
    </submittedName>
</protein>
<evidence type="ECO:0000313" key="8">
    <source>
        <dbReference type="Proteomes" id="UP000247696"/>
    </source>
</evidence>
<evidence type="ECO:0000256" key="5">
    <source>
        <dbReference type="SAM" id="SignalP"/>
    </source>
</evidence>
<dbReference type="Proteomes" id="UP000247696">
    <property type="component" value="Chromosome"/>
</dbReference>
<gene>
    <name evidence="7" type="primary">yhfQ</name>
    <name evidence="7" type="ORF">Csp1_25150</name>
</gene>
<dbReference type="AlphaFoldDB" id="A0A2Z3Z0X6"/>
<proteinExistence type="inferred from homology"/>
<dbReference type="InterPro" id="IPR002491">
    <property type="entry name" value="ABC_transptr_periplasmic_BD"/>
</dbReference>
<keyword evidence="3" id="KW-0813">Transport</keyword>
<comment type="subcellular location">
    <subcellularLocation>
        <location evidence="1">Cell envelope</location>
    </subcellularLocation>
</comment>
<evidence type="ECO:0000313" key="7">
    <source>
        <dbReference type="EMBL" id="AWT27263.1"/>
    </source>
</evidence>
<evidence type="ECO:0000256" key="1">
    <source>
        <dbReference type="ARBA" id="ARBA00004196"/>
    </source>
</evidence>
<keyword evidence="7" id="KW-0449">Lipoprotein</keyword>
<dbReference type="Gene3D" id="3.40.50.1980">
    <property type="entry name" value="Nitrogenase molybdenum iron protein domain"/>
    <property type="match status" value="2"/>
</dbReference>
<reference evidence="8" key="1">
    <citation type="submission" date="2017-11" db="EMBL/GenBank/DDBJ databases">
        <title>Otitis media/interna in a cat caused by the recently described species Corynebacterium provencense.</title>
        <authorList>
            <person name="Kittl S."/>
            <person name="Brodard I."/>
            <person name="Rychener L."/>
            <person name="Jores J."/>
            <person name="Roosje P."/>
            <person name="Gobeli Brawand S."/>
        </authorList>
    </citation>
    <scope>NUCLEOTIDE SEQUENCE [LARGE SCALE GENOMIC DNA]</scope>
    <source>
        <strain evidence="8">17KM38</strain>
    </source>
</reference>
<dbReference type="SUPFAM" id="SSF53807">
    <property type="entry name" value="Helical backbone' metal receptor"/>
    <property type="match status" value="1"/>
</dbReference>
<keyword evidence="4 5" id="KW-0732">Signal</keyword>
<comment type="similarity">
    <text evidence="2">Belongs to the bacterial solute-binding protein 8 family.</text>
</comment>
<evidence type="ECO:0000256" key="2">
    <source>
        <dbReference type="ARBA" id="ARBA00008814"/>
    </source>
</evidence>
<keyword evidence="8" id="KW-1185">Reference proteome</keyword>
<dbReference type="STRING" id="1737425.GCA_900049755_01380"/>
<sequence length="331" mass="35167">MNLRQLTTVRARRVRRTVMTLAATVGVLAASACSSGGNNAGGDTATRTVASAYGDIEVPEDPERVVAVTYDTPLQLRSLGITPVATLDYSISVDGLTEEQQRYLAAPDSVGSAGSLDFEAVAKAEPDLIVGDAMALGDGDYERLAAIAPTVLVRTGNWGDWQGVTAGIAEAVGRTGELSEGKKRYEQHLAELGEKYRDVLEDTTFASVAPMDENSFAVHYPTGPAGAVYREIGMRTASSIPSGDFPNGWEKYSDERITDVLGEADVVIVPAGPDGSVLTDVASLTDNVQFQNLRAAKEEKVVGVFVQITDYSTAESFLSAVEKSVLRPLQE</sequence>
<feature type="domain" description="Fe/B12 periplasmic-binding" evidence="6">
    <location>
        <begin position="64"/>
        <end position="331"/>
    </location>
</feature>
<feature type="chain" id="PRO_5038960890" evidence="5">
    <location>
        <begin position="41"/>
        <end position="331"/>
    </location>
</feature>
<dbReference type="GO" id="GO:0030288">
    <property type="term" value="C:outer membrane-bounded periplasmic space"/>
    <property type="evidence" value="ECO:0007669"/>
    <property type="project" value="TreeGrafter"/>
</dbReference>
<dbReference type="PANTHER" id="PTHR30532">
    <property type="entry name" value="IRON III DICITRATE-BINDING PERIPLASMIC PROTEIN"/>
    <property type="match status" value="1"/>
</dbReference>
<dbReference type="KEGG" id="cpre:Csp1_25150"/>
<evidence type="ECO:0000259" key="6">
    <source>
        <dbReference type="PROSITE" id="PS50983"/>
    </source>
</evidence>
<dbReference type="OrthoDB" id="9793175at2"/>
<evidence type="ECO:0000256" key="4">
    <source>
        <dbReference type="ARBA" id="ARBA00022729"/>
    </source>
</evidence>
<evidence type="ECO:0000256" key="3">
    <source>
        <dbReference type="ARBA" id="ARBA00022448"/>
    </source>
</evidence>
<name>A0A2Z3Z0X6_9CORY</name>
<dbReference type="PANTHER" id="PTHR30532:SF1">
    <property type="entry name" value="IRON(3+)-HYDROXAMATE-BINDING PROTEIN FHUD"/>
    <property type="match status" value="1"/>
</dbReference>
<organism evidence="7 8">
    <name type="scientific">Corynebacterium provencense</name>
    <dbReference type="NCBI Taxonomy" id="1737425"/>
    <lineage>
        <taxon>Bacteria</taxon>
        <taxon>Bacillati</taxon>
        <taxon>Actinomycetota</taxon>
        <taxon>Actinomycetes</taxon>
        <taxon>Mycobacteriales</taxon>
        <taxon>Corynebacteriaceae</taxon>
        <taxon>Corynebacterium</taxon>
    </lineage>
</organism>
<accession>A0A2Z3Z0X6</accession>
<dbReference type="Pfam" id="PF01497">
    <property type="entry name" value="Peripla_BP_2"/>
    <property type="match status" value="1"/>
</dbReference>
<dbReference type="PROSITE" id="PS50983">
    <property type="entry name" value="FE_B12_PBP"/>
    <property type="match status" value="1"/>
</dbReference>
<dbReference type="EMBL" id="CP024988">
    <property type="protein sequence ID" value="AWT27263.1"/>
    <property type="molecule type" value="Genomic_DNA"/>
</dbReference>
<dbReference type="InterPro" id="IPR051313">
    <property type="entry name" value="Bact_iron-sidero_bind"/>
</dbReference>